<reference evidence="3" key="1">
    <citation type="submission" date="2017-08" db="EMBL/GenBank/DDBJ databases">
        <authorList>
            <person name="Varghese N."/>
            <person name="Submissions S."/>
        </authorList>
    </citation>
    <scope>NUCLEOTIDE SEQUENCE [LARGE SCALE GENOMIC DNA]</scope>
    <source>
        <strain evidence="3">JC23</strain>
    </source>
</reference>
<evidence type="ECO:0000313" key="3">
    <source>
        <dbReference type="Proteomes" id="UP000219252"/>
    </source>
</evidence>
<dbReference type="AlphaFoldDB" id="A0A285UI44"/>
<keyword evidence="1" id="KW-0812">Transmembrane</keyword>
<dbReference type="Proteomes" id="UP000219252">
    <property type="component" value="Unassembled WGS sequence"/>
</dbReference>
<sequence length="59" mass="6677">MLFMILLIVPLLGTLWFLNFTMFLKNLKNGKSTHNQNLLGAVLTFIFIAALMICLVGTY</sequence>
<accession>A0A285UI44</accession>
<keyword evidence="3" id="KW-1185">Reference proteome</keyword>
<evidence type="ECO:0000256" key="1">
    <source>
        <dbReference type="SAM" id="Phobius"/>
    </source>
</evidence>
<keyword evidence="1" id="KW-0472">Membrane</keyword>
<feature type="transmembrane region" description="Helical" evidence="1">
    <location>
        <begin position="6"/>
        <end position="25"/>
    </location>
</feature>
<protein>
    <submittedName>
        <fullName evidence="2">Uncharacterized protein</fullName>
    </submittedName>
</protein>
<keyword evidence="1" id="KW-1133">Transmembrane helix</keyword>
<dbReference type="EMBL" id="OBQC01000010">
    <property type="protein sequence ID" value="SOC41584.1"/>
    <property type="molecule type" value="Genomic_DNA"/>
</dbReference>
<proteinExistence type="predicted"/>
<name>A0A285UI44_9BACL</name>
<evidence type="ECO:0000313" key="2">
    <source>
        <dbReference type="EMBL" id="SOC41584.1"/>
    </source>
</evidence>
<dbReference type="OrthoDB" id="2680509at2"/>
<organism evidence="2 3">
    <name type="scientific">Ureibacillus acetophenoni</name>
    <dbReference type="NCBI Taxonomy" id="614649"/>
    <lineage>
        <taxon>Bacteria</taxon>
        <taxon>Bacillati</taxon>
        <taxon>Bacillota</taxon>
        <taxon>Bacilli</taxon>
        <taxon>Bacillales</taxon>
        <taxon>Caryophanaceae</taxon>
        <taxon>Ureibacillus</taxon>
    </lineage>
</organism>
<feature type="transmembrane region" description="Helical" evidence="1">
    <location>
        <begin position="37"/>
        <end position="58"/>
    </location>
</feature>
<gene>
    <name evidence="2" type="ORF">SAMN05877842_110179</name>
</gene>